<dbReference type="NCBIfam" id="TIGR00254">
    <property type="entry name" value="GGDEF"/>
    <property type="match status" value="1"/>
</dbReference>
<dbReference type="EC" id="2.7.7.65" evidence="1"/>
<evidence type="ECO:0000313" key="5">
    <source>
        <dbReference type="Proteomes" id="UP000297065"/>
    </source>
</evidence>
<name>A0A4P7UI76_DESDE</name>
<proteinExistence type="predicted"/>
<dbReference type="GO" id="GO:1902201">
    <property type="term" value="P:negative regulation of bacterial-type flagellum-dependent cell motility"/>
    <property type="evidence" value="ECO:0007669"/>
    <property type="project" value="TreeGrafter"/>
</dbReference>
<dbReference type="SMART" id="SM00267">
    <property type="entry name" value="GGDEF"/>
    <property type="match status" value="1"/>
</dbReference>
<dbReference type="AlphaFoldDB" id="A0A4P7UI76"/>
<evidence type="ECO:0000313" key="4">
    <source>
        <dbReference type="EMBL" id="QCC84414.1"/>
    </source>
</evidence>
<dbReference type="SUPFAM" id="SSF55073">
    <property type="entry name" value="Nucleotide cyclase"/>
    <property type="match status" value="1"/>
</dbReference>
<organism evidence="4 5">
    <name type="scientific">Desulfovibrio desulfuricans</name>
    <dbReference type="NCBI Taxonomy" id="876"/>
    <lineage>
        <taxon>Bacteria</taxon>
        <taxon>Pseudomonadati</taxon>
        <taxon>Thermodesulfobacteriota</taxon>
        <taxon>Desulfovibrionia</taxon>
        <taxon>Desulfovibrionales</taxon>
        <taxon>Desulfovibrionaceae</taxon>
        <taxon>Desulfovibrio</taxon>
    </lineage>
</organism>
<dbReference type="FunFam" id="3.30.70.270:FF:000001">
    <property type="entry name" value="Diguanylate cyclase domain protein"/>
    <property type="match status" value="1"/>
</dbReference>
<dbReference type="InterPro" id="IPR043128">
    <property type="entry name" value="Rev_trsase/Diguanyl_cyclase"/>
</dbReference>
<dbReference type="Proteomes" id="UP000297065">
    <property type="component" value="Chromosome"/>
</dbReference>
<feature type="domain" description="GGDEF" evidence="3">
    <location>
        <begin position="276"/>
        <end position="416"/>
    </location>
</feature>
<dbReference type="OrthoDB" id="9778432at2"/>
<evidence type="ECO:0000256" key="1">
    <source>
        <dbReference type="ARBA" id="ARBA00012528"/>
    </source>
</evidence>
<accession>A0A4P7UI76</accession>
<comment type="catalytic activity">
    <reaction evidence="2">
        <text>2 GTP = 3',3'-c-di-GMP + 2 diphosphate</text>
        <dbReference type="Rhea" id="RHEA:24898"/>
        <dbReference type="ChEBI" id="CHEBI:33019"/>
        <dbReference type="ChEBI" id="CHEBI:37565"/>
        <dbReference type="ChEBI" id="CHEBI:58805"/>
        <dbReference type="EC" id="2.7.7.65"/>
    </reaction>
</comment>
<dbReference type="Gene3D" id="3.30.70.270">
    <property type="match status" value="1"/>
</dbReference>
<dbReference type="RefSeq" id="WP_136398663.1">
    <property type="nucleotide sequence ID" value="NZ_CP036295.1"/>
</dbReference>
<sequence length="422" mass="45916">MSVQKNSSTVHWRIGLDLTYLVVDPAKERLLGIPEGSLSGSPLTHCMHPEDAALLCQALDHASISNGLAGCTVRYVCPKGTHTITTLNITPLRDAHGNITAFAGSERCIGAVDIHSGMSPAFEAIFARAFVAFCLIDREGRLRTVNSPYARLTGRPTNELVRCHVGEMGVPTMEMVNSAFALFDAGEKFPEREIIHGGKDYAISAFGLPTACGDITSICVFMRDISMRKGLERRLEAANRTLEEMNAKDYLTGVFNRRHFDETLHKEMARLAREGGVMCVGMVDVDNFKLYNDAYGHLAGDECLARVAQAMGAALLRPADEIFRYGGEEFAIVMPQTGKENALNVAERVREAVEGLRIPHCQTAYGFVTVSIGVAGIDANSARFGHQACEKLIRVADKALYRAKDGGRNKVDSDLCSVDGIS</sequence>
<dbReference type="GO" id="GO:0052621">
    <property type="term" value="F:diguanylate cyclase activity"/>
    <property type="evidence" value="ECO:0007669"/>
    <property type="project" value="UniProtKB-EC"/>
</dbReference>
<dbReference type="SUPFAM" id="SSF55785">
    <property type="entry name" value="PYP-like sensor domain (PAS domain)"/>
    <property type="match status" value="2"/>
</dbReference>
<dbReference type="GO" id="GO:0043709">
    <property type="term" value="P:cell adhesion involved in single-species biofilm formation"/>
    <property type="evidence" value="ECO:0007669"/>
    <property type="project" value="TreeGrafter"/>
</dbReference>
<dbReference type="CDD" id="cd00130">
    <property type="entry name" value="PAS"/>
    <property type="match status" value="1"/>
</dbReference>
<dbReference type="InterPro" id="IPR050469">
    <property type="entry name" value="Diguanylate_Cyclase"/>
</dbReference>
<dbReference type="InterPro" id="IPR013655">
    <property type="entry name" value="PAS_fold_3"/>
</dbReference>
<evidence type="ECO:0000259" key="3">
    <source>
        <dbReference type="PROSITE" id="PS50887"/>
    </source>
</evidence>
<dbReference type="Pfam" id="PF00990">
    <property type="entry name" value="GGDEF"/>
    <property type="match status" value="1"/>
</dbReference>
<dbReference type="InterPro" id="IPR000160">
    <property type="entry name" value="GGDEF_dom"/>
</dbReference>
<dbReference type="Gene3D" id="3.30.450.20">
    <property type="entry name" value="PAS domain"/>
    <property type="match status" value="2"/>
</dbReference>
<dbReference type="InterPro" id="IPR035965">
    <property type="entry name" value="PAS-like_dom_sf"/>
</dbReference>
<dbReference type="PROSITE" id="PS50887">
    <property type="entry name" value="GGDEF"/>
    <property type="match status" value="1"/>
</dbReference>
<dbReference type="CDD" id="cd01949">
    <property type="entry name" value="GGDEF"/>
    <property type="match status" value="1"/>
</dbReference>
<dbReference type="GO" id="GO:0005886">
    <property type="term" value="C:plasma membrane"/>
    <property type="evidence" value="ECO:0007669"/>
    <property type="project" value="TreeGrafter"/>
</dbReference>
<reference evidence="4 5" key="1">
    <citation type="submission" date="2019-02" db="EMBL/GenBank/DDBJ databases">
        <title>Complete Genome Sequence of Desulfovibrio desulfuricans IC1, a Sulfonate Utilizing Anaerobe.</title>
        <authorList>
            <person name="Day L.A."/>
            <person name="De Leon K.B."/>
            <person name="Wall J.D."/>
        </authorList>
    </citation>
    <scope>NUCLEOTIDE SEQUENCE [LARGE SCALE GENOMIC DNA]</scope>
    <source>
        <strain evidence="4 5">IC1</strain>
    </source>
</reference>
<gene>
    <name evidence="4" type="ORF">DDIC_00675</name>
</gene>
<protein>
    <recommendedName>
        <fullName evidence="1">diguanylate cyclase</fullName>
        <ecNumber evidence="1">2.7.7.65</ecNumber>
    </recommendedName>
</protein>
<dbReference type="EMBL" id="CP036295">
    <property type="protein sequence ID" value="QCC84414.1"/>
    <property type="molecule type" value="Genomic_DNA"/>
</dbReference>
<dbReference type="Pfam" id="PF08447">
    <property type="entry name" value="PAS_3"/>
    <property type="match status" value="1"/>
</dbReference>
<dbReference type="PANTHER" id="PTHR45138:SF9">
    <property type="entry name" value="DIGUANYLATE CYCLASE DGCM-RELATED"/>
    <property type="match status" value="1"/>
</dbReference>
<dbReference type="InterPro" id="IPR000014">
    <property type="entry name" value="PAS"/>
</dbReference>
<dbReference type="InterPro" id="IPR029787">
    <property type="entry name" value="Nucleotide_cyclase"/>
</dbReference>
<dbReference type="PANTHER" id="PTHR45138">
    <property type="entry name" value="REGULATORY COMPONENTS OF SENSORY TRANSDUCTION SYSTEM"/>
    <property type="match status" value="1"/>
</dbReference>
<evidence type="ECO:0000256" key="2">
    <source>
        <dbReference type="ARBA" id="ARBA00034247"/>
    </source>
</evidence>